<dbReference type="Pfam" id="PF16966">
    <property type="entry name" value="Porin_8"/>
    <property type="match status" value="1"/>
</dbReference>
<keyword evidence="1" id="KW-0175">Coiled coil</keyword>
<feature type="coiled-coil region" evidence="1">
    <location>
        <begin position="19"/>
        <end position="60"/>
    </location>
</feature>
<accession>A0A1B7IJR5</accession>
<feature type="region of interest" description="Disordered" evidence="2">
    <location>
        <begin position="60"/>
        <end position="90"/>
    </location>
</feature>
<evidence type="ECO:0000256" key="1">
    <source>
        <dbReference type="SAM" id="Coils"/>
    </source>
</evidence>
<name>A0A1B7IJR5_9ENTR</name>
<reference evidence="4 5" key="1">
    <citation type="submission" date="2016-04" db="EMBL/GenBank/DDBJ databases">
        <title>ATOL: Assembling a taxonomically balanced genome-scale reconstruction of the evolutionary history of the Enterobacteriaceae.</title>
        <authorList>
            <person name="Plunkett G.III."/>
            <person name="Neeno-Eckwall E.C."/>
            <person name="Glasner J.D."/>
            <person name="Perna N.T."/>
        </authorList>
    </citation>
    <scope>NUCLEOTIDE SEQUENCE [LARGE SCALE GENOMIC DNA]</scope>
    <source>
        <strain evidence="4 5">ATCC 51605</strain>
    </source>
</reference>
<dbReference type="InterPro" id="IPR016963">
    <property type="entry name" value="Glycoporin_RafY"/>
</dbReference>
<dbReference type="RefSeq" id="WP_064560944.1">
    <property type="nucleotide sequence ID" value="NZ_LXER01000029.1"/>
</dbReference>
<comment type="caution">
    <text evidence="4">The sequence shown here is derived from an EMBL/GenBank/DDBJ whole genome shotgun (WGS) entry which is preliminary data.</text>
</comment>
<keyword evidence="5" id="KW-1185">Reference proteome</keyword>
<feature type="signal peptide" evidence="3">
    <location>
        <begin position="1"/>
        <end position="22"/>
    </location>
</feature>
<dbReference type="AlphaFoldDB" id="A0A1B7IJR5"/>
<dbReference type="PATRIC" id="fig|1354251.4.peg.3321"/>
<feature type="chain" id="PRO_5008594222" evidence="3">
    <location>
        <begin position="23"/>
        <end position="466"/>
    </location>
</feature>
<dbReference type="Proteomes" id="UP000078410">
    <property type="component" value="Unassembled WGS sequence"/>
</dbReference>
<dbReference type="OrthoDB" id="5622860at2"/>
<feature type="compositionally biased region" description="Polar residues" evidence="2">
    <location>
        <begin position="66"/>
        <end position="79"/>
    </location>
</feature>
<evidence type="ECO:0000256" key="3">
    <source>
        <dbReference type="SAM" id="SignalP"/>
    </source>
</evidence>
<dbReference type="EMBL" id="LXER01000029">
    <property type="protein sequence ID" value="OAT29690.1"/>
    <property type="molecule type" value="Genomic_DNA"/>
</dbReference>
<keyword evidence="3" id="KW-0732">Signal</keyword>
<gene>
    <name evidence="4" type="ORF">M975_3228</name>
</gene>
<evidence type="ECO:0000256" key="2">
    <source>
        <dbReference type="SAM" id="MobiDB-lite"/>
    </source>
</evidence>
<protein>
    <submittedName>
        <fullName evidence="4">Putative glycoporin</fullName>
    </submittedName>
</protein>
<organism evidence="4 5">
    <name type="scientific">Buttiauxella brennerae ATCC 51605</name>
    <dbReference type="NCBI Taxonomy" id="1354251"/>
    <lineage>
        <taxon>Bacteria</taxon>
        <taxon>Pseudomonadati</taxon>
        <taxon>Pseudomonadota</taxon>
        <taxon>Gammaproteobacteria</taxon>
        <taxon>Enterobacterales</taxon>
        <taxon>Enterobacteriaceae</taxon>
        <taxon>Buttiauxella</taxon>
    </lineage>
</organism>
<sequence>MRVKIKALALFVGAILSTSAMASTQQSSLEQRLNQLEQRLQASEQRAAAAEAEIQQLKAKPVPPQMSHTAPVTVVSEQSANDKTDNPSPKLSLTGYGDLKIYGDVEFNMDAASRSNGLTSMRRSANTNWADGNNERWDINGRLLLGFDGYRHLDNGNFAGFSAQPLADLTGHMNLDDAVFFFGRENDWKIKVGRFEAYDMFPLNQDTFVEYSGNTANDLYGDGYGYIYMMKEGRGRSDSGGNFLLSKTIDNWYFELNTLLEDGTSLYQDKSYHGNELTNDKNVAYLRPVISWSQDSFSVAAAMEAQVVNNAYGYRDANGQMVDQSDRTGYGLTMTWNGQKNDPDNGVVANLNTAYLDAADETDFTAGVNALWKRLELGYIYAHNDIDKFDVNAAMDNCDDDCWITNAGTYDIHTIHSSYQFPNVMGMKNFNIYLGTYVSWVSADKGDSNGSDDTRYGGRVRFKYYF</sequence>
<evidence type="ECO:0000313" key="4">
    <source>
        <dbReference type="EMBL" id="OAT29690.1"/>
    </source>
</evidence>
<evidence type="ECO:0000313" key="5">
    <source>
        <dbReference type="Proteomes" id="UP000078410"/>
    </source>
</evidence>
<proteinExistence type="predicted"/>